<name>A0A1I8EVK1_WUCBA</name>
<accession>A0A1I8EVK1</accession>
<organism evidence="1">
    <name type="scientific">Wuchereria bancrofti</name>
    <dbReference type="NCBI Taxonomy" id="6293"/>
    <lineage>
        <taxon>Eukaryota</taxon>
        <taxon>Metazoa</taxon>
        <taxon>Ecdysozoa</taxon>
        <taxon>Nematoda</taxon>
        <taxon>Chromadorea</taxon>
        <taxon>Rhabditida</taxon>
        <taxon>Spirurina</taxon>
        <taxon>Spiruromorpha</taxon>
        <taxon>Filarioidea</taxon>
        <taxon>Onchocercidae</taxon>
        <taxon>Wuchereria</taxon>
    </lineage>
</organism>
<evidence type="ECO:0000313" key="1">
    <source>
        <dbReference type="WBParaSite" id="maker-PairedContig_5239-snap-gene-0.3-mRNA-1"/>
    </source>
</evidence>
<reference evidence="1" key="1">
    <citation type="submission" date="2016-11" db="UniProtKB">
        <authorList>
            <consortium name="WormBaseParasite"/>
        </authorList>
    </citation>
    <scope>IDENTIFICATION</scope>
    <source>
        <strain evidence="1">pt0022</strain>
    </source>
</reference>
<proteinExistence type="predicted"/>
<dbReference type="AlphaFoldDB" id="A0A1I8EVK1"/>
<dbReference type="WBParaSite" id="maker-PairedContig_5239-snap-gene-0.3-mRNA-1">
    <property type="protein sequence ID" value="maker-PairedContig_5239-snap-gene-0.3-mRNA-1"/>
    <property type="gene ID" value="maker-PairedContig_5239-snap-gene-0.3"/>
</dbReference>
<protein>
    <submittedName>
        <fullName evidence="1">Uncharacterized protein</fullName>
    </submittedName>
</protein>
<sequence>MYLCPGFALVISNDRNSNFSVQVVRCVSPVLKCIPFILLWYHIIDHASAMVPKLGFLLIMFRYNLSKY</sequence>